<sequence>MRSYELLSVGDEGVPLIIDVCKLYETKSIIFLYGESIKEMEMTTTIFKWTRALSRKGFTTSNLYFSQLHESSYYVKRIVRPHYIAVISNYEAINEFSLATNTFDMSFAAWLVLFIYKGRGFDYCHNPPGNIFHLRFDSEMLVLCGTENVLREWYSIDPNRTEINDLASWSLEKRITELVPDSLYERRHNLHGLTMRAVIVKDSPFVNINKNNELEGVFGRVLKELSVTLNFSLKIVSKVNEYGRWNPKENTWSGAIGEIYAGRADISISDFSMTSARLNVVDFTMPLVFSKNCIFIKEPNKFAIKWSSYFQTFSHSVWIAMFGVLVLAMIVLVFLKRKNGTDRNIGQLLSDNFLEIWGIFCQQGLADFPDRFSLRIAYFSIFLLAVVLSAAYSAALISFLTSVMQTLPFHSLEGFVEDGTYQFAVLRGTADYDIVANAKDPLAKKLMELMPEEKKLPITLKQGFNRICKNQKLALYTSIAKKEGIRFKIPCNVIPISAGRIESLAIILSKHNPFTEVINFHLQKFINNGMMNRLKDATFKKKLNFMLNHEPVHLSSVISLIFFILIEMEMTTMIFKWTRALSREGYMTSNLYFSELHESSYYVKRIVRPHYIALISNYEAINEFSLATNTFDMSFSAWLVLFIYKGHGFDYCHNPPGNIFHLRFDSEMLVRCGMENILREWYSINSNRTEIDDVATWSLDKRITKLVPDSLYERRCNLQGLIMRAVVVKDSSFINVKEDGQLDGTFGKILTELSVALNFSFDIVSKVAENGRLNTKDNTWSGAIGELYAGHADISITDFSMTSARLNAIDFTLPLVISKKCLYIKEPQLFAIKWSSYLLAFSNSIWIAISGVLIVVPILLIFLKTKNESSRNVGHALFDNFLDIWGIFCQQGLPDFPHRSSLRIAYFSIFLLGVVLSAAYSAALISFLTSVIQTLPFHSLENFVEDGTYQFLVFSGSADYDTFTNGKDPLAKKLKKLMPEEKKLPITMVEGFEIICKNPKLALYTSEARKESINHKIPCNVVPVDAERLESLAIILSKQNPFTAVINFHLQKFINNGMMDRLKDRTFKRKYNFILNLQPVCINKMEMTTTAFKWTQALSREGFTTTNIYFSELNESSYYVNRIVRPHYIAFISNYNAVKEFSLATSNFNMSFAAWLVLFINKANDYNYCHSPPGNIFHLKFNSEMLVRCGTENILREWYSIDSNQTQIDDLATWSLEKGITKMVPDFLYKRRCNLKGYIMRAVIVKSSAMLSVNKDGELDGLLGRLLRELCLTLNFNFKIVSEVETFGRWNPKENTWSGAIGELYSGRADICFSGFSMTNARLNAVDFTFPLLSTRNYLYIQEPHIFSIKWSSYFLTFSRSVWVATFGILALATILLILLKVKIGTDRDIGHLLYDNFLDIWDFPHRSSLRIAYFSIFILAVVLSAAYSAALISYLTSGIRKLPFQSLESFVEDGTYQFSVAHDTAEYDLFANSGDPLAKKLMKLMLDEKKLPVNVLDGFLKICKNHKLAFYTSGFLKDSVGHNIPCNIVSVETGHVDTFSLVLSKHNQFTDVINFHLQKFINNGMINCLKDDLYHKRSNDMIKHQPVDITSVITLIFFILIETGMTTTMFKWTRALSREGFMTTKFYFSDLHKSSYYVNQIVRPIYIVIISNDNDISEFSSATDNFDMSFAVWLVLFVYKGHDPDYCHNPPDNIFHLRFDSHLMVRCGTDTILREWYSIKTNQTEIRDLATLNLKKGVTKIISNSLYDRNYNLQGLTMRAVLVKTSPFVHINEAGELDGLLGRMLMEFSITLNFSFEIVSEIETYGTWNPENNTWSGAIGELYSGRGDISLSGFSMTNARLNAVDFTFPFVTSKFFLYIQEPEIFTIKWTSYFTFSRSIWITIFAVLILAWILLIFLKVKIRDNCSMGQLLSDNFLEVWGIFCQQGLKDFPERSSLRIAYFSIILLATILLATYSASLISYLTAGIHILPFNSLESFVQDNTYQLCVLRDSAEYDTFANSNGSLEKNLKKLMLDKEKLPISIPEGFVKVCNNHKLAILTSKIVKDILVRKSPCNIVSVDTGRLNAVGIILSKRNPFTHFINFHFKKFINNGMNNRIRDILSEKEYNDITKHQPVYITSVIPLFFFILIEMIITTMMFKWIRALSREGLATTKFYFSDIHKSSYYVNRIVRPQYIVIISNDNDMNEFSLASSTFDMSYALWLILFVYNGNDPDYCHNPPGNIFHLKFNSEVLVLCGTENILREWYSINSNQTQIDDLATWSLEKGITKIVSGSLYQRRCDLQGLTMKAVLVKNSQFLYKNAFGELDGILSRMLRAICIAANFSIKIVSEVDLYGRWNSERNTWTGAIGELYTGHVDIGLPVFALTKNRLTAVDFSFPLLTSKTYLYIQEPGLFEIKWSSYFLTFSRLIWIAIFGILITASILLIFLKMKNKYVRNTGQLLSDNLLEIWGILCQQGLADIPDRFSLRIAYFSIFLLAVIISAAYSASMTSILTAGIQKLPFQSLETFVEDGTYQLIVIRDTAEYDVFVNSDDPLEKELMKFMLDEEKLPITIYEGFMNICKNHKLAIYTSSRIEDILIEKIPCEIVSIDTGRIEALGIILSKQNPFTDIINNHLKEYINNGMNNRIRDIVSEQESNDKIKHQPVYITSIAISYEFFSIDEERLRFIVDICKLYPTKPIIFLYGQSIKEMEMKMMMFKLTRALSREGLSTTSFYFSELHKSSYHVNRIVRPHYIAIIFNDNDINEFSIATSTLDMSFPVWLVLFIYNGNNSDYCHNPPGNIFHLRFDSEMLVRCNTENILREWYSIDIDSNRTEIDDLATWSIEKGITKIAPGSLYKRRYNLQGLSMRAVLVKSSSIIYINEVGELDGIFGRMLRELCVNLNFSFKIVSEVDTYGKWDSKNNTWTGAIGELYSGRADVSFSAFTMTKARLNAVDFTFPLVTSKVSLYIREPEIFEIKWSSYFLVHLLTFSRSIWIAIFAVLIVVPILLIFLKMKDRNDRSMGQLLSDNFLDVWGMFCQQGLADIPDRVSLRIAYYSIFLLAVITSAAYSASMMSFLTIGIHNVPFRSLEDFVEDGTYQFSVYRDSADYDFFANSDEPLAKKLMKLMLDEEKLPITVLEALTNICKNHKLAIYSSNLERESELSKMPCNIVRIDTGRKKAFAIILSKNNPFTNVINFHLTTFINNGMNNRIKDMLPENDANDMIKHQSVYITSVISLFFFILIEMEITTMILKWTRTLSREGFLTSKFYFSDIHKSSYYISRIVRPQYIVIISNDNDMNEFSLASNTFEMTFAVWLILFIYNGDDPDYCHNPPGNIFHLRFDSEVLVRCGTENILREWYSINSNRTEIEDLATWSLEKGITKIVPGSLYERRYNLQGLTMRAALVKASSFVYLDESGEFQGLLSTILRTLCTTLNFKIKIVSEVVSYGRWYPEKNIWTGAIGEVYAGRADIALPVFALTQNRLSAVDFSFPLLTTKTYLYIQEPGLFEIKWSSYFLTFSRSIWMAILGILLLASILLIFLKIKDKNNRSVGQLLVDNFLDVWNIFCQRGVEGIQVEDIPDRFSLRIAYFSIFFLAVIISAAYSASLTSFLTAGLRKLPFQSLETFVEDGTYELIVVRDTAEYDIFANSDDPLEKKLMKLMLDEEKLPLTLNEGFVDICKNHKLAIYTTIHVDDVRIDKMPCEIVPIETGRVEAFAMVLSKRNQITNVINTQVKDYINKGMNNRIRDMISEKKSMNMAQHQPVHLISIEDLATWSIEKGITKIASDSLYERRYNLKGFTMRAVSIKSSPTIYMNRLGELDGLLGRMLRELCVTLNFSFKVVSEVDSYGLWDPKENIWTGAIGELYSGRADVSFSAFSMTKARLNVVDFTFPLLASKISLYIREPELFAFKWSSYFLTFSKSVWIAIFAVLIVVPILLIFLKMKDKNDRSMAQLLSDNFVDIWGIFCQQGLADFPNRSSLRIAYFSIILLATILSAAYSASFISFLTAGIHILPFHSLEGFVEDGTYKLSVYRGTAEYEMFANSNDPLEKKMMKLMLDEEELSANILEGFIKICEDPKLALYSSDLLRDAVFLEIPCKIVRLETGRVDRLAMVLSKDNPFTGVINFHGMNNRMKDLSSERKSSDMIQHQPIGINSNSNDPLEKEMMKLMLNHDELSTNILDGFIQVCENPKLALYSTNILRDTVFLEIPCKIIAVDTGRVDRSSMILSKDNPFTDVINFHLLKFINSGMNNRLKDLSSEKKFYDRIQQQSIGINNSRNLFNVRFNTEMLVTCPHDNIIREWYSLRDNQTETLDLAILKPEGAFSLLTNLSLHYRRKNMHGLVLKTVVVEGSPYIEVEKNGTMSGLFGDVLTELSKIANFTLNTVKYVKEYGRWDEENKIWTGAVGEIAAGRADISISEFSLTNNRLDIIDYIIPIIVSPMHLYIKDPLLYDTKWTGYFKVFDLKVWIFIIVIISIAPSLVSILKMVDNPERGTHRIVSMILENYLEFWGIFCQQGLAGNTCWTIRKYKNCAVLITTTKFPYRLSLRLAYFSTFLSAFVVFAAYSGTLISFLTNNFRILPFHSLEELVNDGTYQVIVYKGGSDYDMFAYGNDQLSKKMMKIMKKEKELPSTFLEGILQVCNEQRVTFLASVEMELSLRIKNNNSLCNMVSINSGQIITLAMIMTKNSPFIDLINHYMNQLLYNGVINRLKIKNMKIMKYEGSTYESVSFQSVYPVFGLLKIGFAINIGFSRVIHRWICELSRDGFMSIGIEISNIRDTSYYENRIVRPLFVVFLTDEKSIKTFSNNTRNFDMSFAYWYVIFLPGYNQNDYCPIPKGNPFNVLFNTEMLVSCPKDRIMREWYSLWPNQTKVFELAKWEPNKKLTFLTELSLYERRNSLDGLVLPAVFVMNNPFIDIDGDGNLSGSCGKILIELSRLVNFSFAIVNNTVSNGRWNAKYNQWNGAVGELIENRAQISMSYVSMSSARLDVVDFTIPFILSSFSLYIKEPDALNIEWSNYFRAFSYKLWIALIILIFTTPILLVWMKITLNQSNYASLISESYLQIWGIFCQQGLVEFPQRSSLRLAYISLFLLALVVSSAYSASLISFLTNVVHRLPFVSLEEFVQDGTYKLITAKDSLEYDVFANSKQPLAKKVMSFMIAEERLPPTPLDGFFQLCNEHNIAMYVSTEVRNVLDPEIPCNIVHINLGHIDSVSLMWSKKNQFLSLINHHLFKFMRNGMIRQLNSQSNSNNKKCKKKIGLNAVQVWSIIPILSFLEIGVFLSLCVFIVEKLYFARINLSHETRMSPRIFLVLFVVIILFGKKLVIGLNATSQDYLLLITKVYASYGSSSVFFVDSGHSDNLQISTMLHSWSREISRQGILSTSIDFAELEKMRYYQISRPLFVIIISTWENLEEFSKVTKKIDVSLYIWFVLFVETPDNPLEKFCKNPIGNIFNLNFDTEMLILCYDEMILKEWYSIQGNDTITSNYAIWESRKEFSLITNMSLYTRRNDLFGKVLRVGWVKDSPFIGLKNNKLNMLLGEIVMELSKMINFTIEILEPVDAYGSWNKENETWSGVIGQLISGEADIGVAEFTVTTRRLEAVDFTLPFILSRNRLYMKEPSGASIQWSAYFKTFSFGIWTMLILVITTTPILLTVIKTKGSFSGSLLSENYIHVWGIYCQQGLAEFPTEPSLRLAFISIFVSAIIVSAAYSASLISFLTVTTGSLPFSSLDDFANARSYHLIVFGNSADYDMFLNAKDEVIIKMMTLMKPKRQLPTSLHDGFDQVCQEKVAFYTTEEMKKTINLYLPCKVNYIETGRSDSLAMTLPKDSPFKGIINYHLQKFIDNGIMNRLRGLFVIQPSLSKTSHTAVSLWGIAPILAVLSGGTILGIIILIMERTYYYFKIKKEFSKSDFKRLYNGFNVLKSPDIKKIDKNYILEKLNRAQKINEFKPSINYFP</sequence>
<feature type="transmembrane region" description="Helical" evidence="13">
    <location>
        <begin position="5236"/>
        <end position="5259"/>
    </location>
</feature>
<dbReference type="EMBL" id="JACSEA010000006">
    <property type="protein sequence ID" value="KAF7398499.1"/>
    <property type="molecule type" value="Genomic_DNA"/>
</dbReference>
<feature type="transmembrane region" description="Helical" evidence="13">
    <location>
        <begin position="3897"/>
        <end position="3916"/>
    </location>
</feature>
<evidence type="ECO:0000259" key="15">
    <source>
        <dbReference type="SMART" id="SM00918"/>
    </source>
</evidence>
<feature type="domain" description="Ionotropic glutamate receptor L-glutamate and glycine-binding" evidence="15">
    <location>
        <begin position="2295"/>
        <end position="2352"/>
    </location>
</feature>
<dbReference type="InterPro" id="IPR019594">
    <property type="entry name" value="Glu/Gly-bd"/>
</dbReference>
<evidence type="ECO:0000313" key="16">
    <source>
        <dbReference type="EMBL" id="KAF7398499.1"/>
    </source>
</evidence>
<feature type="transmembrane region" description="Helical" evidence="13">
    <location>
        <begin position="376"/>
        <end position="400"/>
    </location>
</feature>
<feature type="transmembrane region" description="Helical" evidence="13">
    <location>
        <begin position="4997"/>
        <end position="5015"/>
    </location>
</feature>
<feature type="transmembrane region" description="Helical" evidence="13">
    <location>
        <begin position="2971"/>
        <end position="2989"/>
    </location>
</feature>
<feature type="domain" description="Ionotropic glutamate receptor L-glutamate and glycine-binding" evidence="15">
    <location>
        <begin position="1768"/>
        <end position="1825"/>
    </location>
</feature>
<feature type="domain" description="Ionotropic glutamate receptor L-glutamate and glycine-binding" evidence="15">
    <location>
        <begin position="1249"/>
        <end position="1306"/>
    </location>
</feature>
<feature type="transmembrane region" description="Helical" evidence="13">
    <location>
        <begin position="2115"/>
        <end position="2138"/>
    </location>
</feature>
<evidence type="ECO:0000259" key="14">
    <source>
        <dbReference type="SMART" id="SM00079"/>
    </source>
</evidence>
<evidence type="ECO:0000256" key="6">
    <source>
        <dbReference type="ARBA" id="ARBA00022989"/>
    </source>
</evidence>
<evidence type="ECO:0000256" key="10">
    <source>
        <dbReference type="ARBA" id="ARBA00023180"/>
    </source>
</evidence>
<dbReference type="GO" id="GO:0015276">
    <property type="term" value="F:ligand-gated monoatomic ion channel activity"/>
    <property type="evidence" value="ECO:0007669"/>
    <property type="project" value="InterPro"/>
</dbReference>
<evidence type="ECO:0000256" key="12">
    <source>
        <dbReference type="ARBA" id="ARBA00023303"/>
    </source>
</evidence>
<accession>A0A834K178</accession>
<feature type="transmembrane region" description="Helical" evidence="13">
    <location>
        <begin position="5056"/>
        <end position="5080"/>
    </location>
</feature>
<feature type="transmembrane region" description="Helical" evidence="13">
    <location>
        <begin position="1590"/>
        <end position="1611"/>
    </location>
</feature>
<keyword evidence="7" id="KW-0406">Ion transport</keyword>
<dbReference type="Gene3D" id="3.40.190.10">
    <property type="entry name" value="Periplasmic binding protein-like II"/>
    <property type="match status" value="13"/>
</dbReference>
<evidence type="ECO:0000313" key="17">
    <source>
        <dbReference type="Proteomes" id="UP000614350"/>
    </source>
</evidence>
<evidence type="ECO:0000256" key="9">
    <source>
        <dbReference type="ARBA" id="ARBA00023170"/>
    </source>
</evidence>
<feature type="transmembrane region" description="Helical" evidence="13">
    <location>
        <begin position="904"/>
        <end position="928"/>
    </location>
</feature>
<dbReference type="PANTHER" id="PTHR42643:SF24">
    <property type="entry name" value="IONOTROPIC RECEPTOR 60A"/>
    <property type="match status" value="1"/>
</dbReference>
<dbReference type="InterPro" id="IPR001320">
    <property type="entry name" value="Iontro_rcpt_C"/>
</dbReference>
<feature type="domain" description="Ionotropic glutamate receptor L-glutamate and glycine-binding" evidence="15">
    <location>
        <begin position="3386"/>
        <end position="3443"/>
    </location>
</feature>
<dbReference type="SUPFAM" id="SSF53850">
    <property type="entry name" value="Periplasmic binding protein-like II"/>
    <property type="match status" value="11"/>
</dbReference>
<dbReference type="SMART" id="SM00079">
    <property type="entry name" value="PBPe"/>
    <property type="match status" value="1"/>
</dbReference>
<dbReference type="InterPro" id="IPR052192">
    <property type="entry name" value="Insect_Ionotropic_Sensory_Rcpt"/>
</dbReference>
<keyword evidence="17" id="KW-1185">Reference proteome</keyword>
<reference evidence="16" key="1">
    <citation type="journal article" date="2020" name="G3 (Bethesda)">
        <title>High-Quality Assemblies for Three Invasive Social Wasps from the &lt;i&gt;Vespula&lt;/i&gt; Genus.</title>
        <authorList>
            <person name="Harrop T.W.R."/>
            <person name="Guhlin J."/>
            <person name="McLaughlin G.M."/>
            <person name="Permina E."/>
            <person name="Stockwell P."/>
            <person name="Gilligan J."/>
            <person name="Le Lec M.F."/>
            <person name="Gruber M.A.M."/>
            <person name="Quinn O."/>
            <person name="Lovegrove M."/>
            <person name="Duncan E.J."/>
            <person name="Remnant E.J."/>
            <person name="Van Eeckhoven J."/>
            <person name="Graham B."/>
            <person name="Knapp R.A."/>
            <person name="Langford K.W."/>
            <person name="Kronenberg Z."/>
            <person name="Press M.O."/>
            <person name="Eacker S.M."/>
            <person name="Wilson-Rankin E.E."/>
            <person name="Purcell J."/>
            <person name="Lester P.J."/>
            <person name="Dearden P.K."/>
        </authorList>
    </citation>
    <scope>NUCLEOTIDE SEQUENCE</scope>
    <source>
        <strain evidence="16">Marl-1</strain>
    </source>
</reference>
<comment type="subcellular location">
    <subcellularLocation>
        <location evidence="1">Cell membrane</location>
        <topology evidence="1">Multi-pass membrane protein</topology>
    </subcellularLocation>
</comment>
<evidence type="ECO:0000256" key="1">
    <source>
        <dbReference type="ARBA" id="ARBA00004651"/>
    </source>
</evidence>
<evidence type="ECO:0000256" key="13">
    <source>
        <dbReference type="SAM" id="Phobius"/>
    </source>
</evidence>
<proteinExistence type="inferred from homology"/>
<feature type="transmembrane region" description="Helical" evidence="13">
    <location>
        <begin position="2407"/>
        <end position="2426"/>
    </location>
</feature>
<dbReference type="Gene3D" id="1.10.287.70">
    <property type="match status" value="8"/>
</dbReference>
<keyword evidence="12" id="KW-0407">Ion channel</keyword>
<evidence type="ECO:0000256" key="3">
    <source>
        <dbReference type="ARBA" id="ARBA00022448"/>
    </source>
</evidence>
<feature type="domain" description="Ionotropic glutamate receptor L-glutamate and glycine-binding" evidence="15">
    <location>
        <begin position="3785"/>
        <end position="3842"/>
    </location>
</feature>
<feature type="transmembrane region" description="Helical" evidence="13">
    <location>
        <begin position="1362"/>
        <end position="1380"/>
    </location>
</feature>
<protein>
    <submittedName>
        <fullName evidence="16">Uncharacterized protein</fullName>
    </submittedName>
</protein>
<dbReference type="GO" id="GO:0050906">
    <property type="term" value="P:detection of stimulus involved in sensory perception"/>
    <property type="evidence" value="ECO:0007669"/>
    <property type="project" value="UniProtKB-ARBA"/>
</dbReference>
<feature type="domain" description="Ionotropic glutamate receptor L-glutamate and glycine-binding" evidence="15">
    <location>
        <begin position="4327"/>
        <end position="4384"/>
    </location>
</feature>
<feature type="transmembrane region" description="Helical" evidence="13">
    <location>
        <begin position="2467"/>
        <end position="2485"/>
    </location>
</feature>
<feature type="transmembrane region" description="Helical" evidence="13">
    <location>
        <begin position="4440"/>
        <end position="4458"/>
    </location>
</feature>
<gene>
    <name evidence="16" type="ORF">HZH66_006396</name>
</gene>
<comment type="caution">
    <text evidence="16">The sequence shown here is derived from an EMBL/GenBank/DDBJ whole genome shotgun (WGS) entry which is preliminary data.</text>
</comment>
<dbReference type="SMART" id="SM00918">
    <property type="entry name" value="Lig_chan-Glu_bd"/>
    <property type="match status" value="11"/>
</dbReference>
<keyword evidence="3" id="KW-0813">Transport</keyword>
<keyword evidence="11" id="KW-1071">Ligand-gated ion channel</keyword>
<feature type="transmembrane region" description="Helical" evidence="13">
    <location>
        <begin position="5839"/>
        <end position="5864"/>
    </location>
</feature>
<dbReference type="Pfam" id="PF10613">
    <property type="entry name" value="Lig_chan-Glu_bd"/>
    <property type="match status" value="11"/>
</dbReference>
<feature type="domain" description="Ionotropic glutamate receptor L-glutamate and glycine-binding" evidence="15">
    <location>
        <begin position="2854"/>
        <end position="2911"/>
    </location>
</feature>
<dbReference type="Pfam" id="PF00060">
    <property type="entry name" value="Lig_chan"/>
    <property type="match status" value="9"/>
</dbReference>
<dbReference type="GO" id="GO:0005886">
    <property type="term" value="C:plasma membrane"/>
    <property type="evidence" value="ECO:0007669"/>
    <property type="project" value="UniProtKB-SubCell"/>
</dbReference>
<dbReference type="PANTHER" id="PTHR42643">
    <property type="entry name" value="IONOTROPIC RECEPTOR 20A-RELATED"/>
    <property type="match status" value="1"/>
</dbReference>
<dbReference type="Proteomes" id="UP000614350">
    <property type="component" value="Unassembled WGS sequence"/>
</dbReference>
<feature type="transmembrane region" description="Helical" evidence="13">
    <location>
        <begin position="1412"/>
        <end position="1436"/>
    </location>
</feature>
<feature type="transmembrane region" description="Helical" evidence="13">
    <location>
        <begin position="845"/>
        <end position="863"/>
    </location>
</feature>
<feature type="domain" description="Ionotropic glutamate receptor C-terminal" evidence="14">
    <location>
        <begin position="5486"/>
        <end position="5823"/>
    </location>
</feature>
<feature type="transmembrane region" description="Helical" evidence="13">
    <location>
        <begin position="5279"/>
        <end position="5298"/>
    </location>
</feature>
<feature type="transmembrane region" description="Helical" evidence="13">
    <location>
        <begin position="3030"/>
        <end position="3054"/>
    </location>
</feature>
<evidence type="ECO:0000256" key="4">
    <source>
        <dbReference type="ARBA" id="ARBA00022475"/>
    </source>
</evidence>
<keyword evidence="6 13" id="KW-1133">Transmembrane helix</keyword>
<keyword evidence="9" id="KW-0675">Receptor</keyword>
<organism evidence="16 17">
    <name type="scientific">Vespula vulgaris</name>
    <name type="common">Yellow jacket</name>
    <name type="synonym">Wasp</name>
    <dbReference type="NCBI Taxonomy" id="7454"/>
    <lineage>
        <taxon>Eukaryota</taxon>
        <taxon>Metazoa</taxon>
        <taxon>Ecdysozoa</taxon>
        <taxon>Arthropoda</taxon>
        <taxon>Hexapoda</taxon>
        <taxon>Insecta</taxon>
        <taxon>Pterygota</taxon>
        <taxon>Neoptera</taxon>
        <taxon>Endopterygota</taxon>
        <taxon>Hymenoptera</taxon>
        <taxon>Apocrita</taxon>
        <taxon>Aculeata</taxon>
        <taxon>Vespoidea</taxon>
        <taxon>Vespidae</taxon>
        <taxon>Vespinae</taxon>
        <taxon>Vespula</taxon>
    </lineage>
</organism>
<feature type="transmembrane region" description="Helical" evidence="13">
    <location>
        <begin position="4522"/>
        <end position="4546"/>
    </location>
</feature>
<feature type="domain" description="Ionotropic glutamate receptor L-glutamate and glycine-binding" evidence="15">
    <location>
        <begin position="204"/>
        <end position="261"/>
    </location>
</feature>
<feature type="transmembrane region" description="Helical" evidence="13">
    <location>
        <begin position="3563"/>
        <end position="3587"/>
    </location>
</feature>
<evidence type="ECO:0000256" key="11">
    <source>
        <dbReference type="ARBA" id="ARBA00023286"/>
    </source>
</evidence>
<keyword evidence="8 13" id="KW-0472">Membrane</keyword>
<keyword evidence="5 13" id="KW-0812">Transmembrane</keyword>
<feature type="transmembrane region" description="Helical" evidence="13">
    <location>
        <begin position="1939"/>
        <end position="1963"/>
    </location>
</feature>
<feature type="transmembrane region" description="Helical" evidence="13">
    <location>
        <begin position="1880"/>
        <end position="1898"/>
    </location>
</feature>
<evidence type="ECO:0000256" key="2">
    <source>
        <dbReference type="ARBA" id="ARBA00008685"/>
    </source>
</evidence>
<feature type="transmembrane region" description="Helical" evidence="13">
    <location>
        <begin position="5606"/>
        <end position="5626"/>
    </location>
</feature>
<comment type="similarity">
    <text evidence="2">Belongs to the glutamate-gated ion channel (TC 1.A.10.1) family.</text>
</comment>
<keyword evidence="4" id="KW-1003">Cell membrane</keyword>
<keyword evidence="10" id="KW-0325">Glycoprotein</keyword>
<evidence type="ECO:0000256" key="7">
    <source>
        <dbReference type="ARBA" id="ARBA00023065"/>
    </source>
</evidence>
<feature type="domain" description="Ionotropic glutamate receptor L-glutamate and glycine-binding" evidence="15">
    <location>
        <begin position="732"/>
        <end position="789"/>
    </location>
</feature>
<feature type="transmembrane region" description="Helical" evidence="13">
    <location>
        <begin position="317"/>
        <end position="335"/>
    </location>
</feature>
<feature type="transmembrane region" description="Helical" evidence="13">
    <location>
        <begin position="5664"/>
        <end position="5690"/>
    </location>
</feature>
<evidence type="ECO:0000256" key="8">
    <source>
        <dbReference type="ARBA" id="ARBA00023136"/>
    </source>
</evidence>
<evidence type="ECO:0000256" key="5">
    <source>
        <dbReference type="ARBA" id="ARBA00022692"/>
    </source>
</evidence>
<feature type="transmembrane region" description="Helical" evidence="13">
    <location>
        <begin position="3499"/>
        <end position="3517"/>
    </location>
</feature>
<feature type="transmembrane region" description="Helical" evidence="13">
    <location>
        <begin position="3957"/>
        <end position="3981"/>
    </location>
</feature>
<feature type="domain" description="Ionotropic glutamate receptor L-glutamate and glycine-binding" evidence="15">
    <location>
        <begin position="5496"/>
        <end position="5552"/>
    </location>
</feature>
<name>A0A834K178_VESVU</name>
<feature type="domain" description="Ionotropic glutamate receptor L-glutamate and glycine-binding" evidence="15">
    <location>
        <begin position="4885"/>
        <end position="4942"/>
    </location>
</feature>